<evidence type="ECO:0000259" key="2">
    <source>
        <dbReference type="Pfam" id="PF13004"/>
    </source>
</evidence>
<dbReference type="InterPro" id="IPR011047">
    <property type="entry name" value="Quinoprotein_ADH-like_sf"/>
</dbReference>
<proteinExistence type="predicted"/>
<name>A0A9X2XNL6_9BACT</name>
<feature type="chain" id="PRO_5040840883" evidence="1">
    <location>
        <begin position="23"/>
        <end position="526"/>
    </location>
</feature>
<sequence>MKQLLYLIIPSFLLLLISCQKSSDTPQLNTSTTSVTLSGDVGGVDSFMIQSSVKWTISVSPSTATWIKTSITSGNGNNKVLVTALENNLGATVRTATITISPLGNSSLQPVVITVTQKSSIPNVLWSKLFGGTSFEAISEMVKTADGGYIIAGSSGSNNGDVSGSYGGGDGWVMKLDANGNKQWSKLFGGTINDAFFAIFATSEGGYLMAGSTNSHDVDVNGNHGSSDAWVLKMDANGNKQWSKLFGGTASDALTSIAATNDGGYVMSGYSYSNNDDVSGNNGGNDAWVIKLDANGNKQWSKLYGGTQNEGASTIIVTTDGGFVIAGSTSSNNGDFSGNHGESDTWVMKLDASGNKKWIKLFGGTLYDSNTSIIAAPDGGYLMAGSSNSNDGDVNGNHGSYYDAWLVKLDANGNKQWSKLFGGTQHDGASFITATADGGYVMTGFTYSNDGDISGNKGNSDALIIKVDANGNKQWGKLFGGTQDDVSYPIIAAAGSYVIAGESKSNDGDFNGNHGDYDVWLMKLKP</sequence>
<dbReference type="EMBL" id="JAOTIF010000004">
    <property type="protein sequence ID" value="MCU7549073.1"/>
    <property type="molecule type" value="Genomic_DNA"/>
</dbReference>
<accession>A0A9X2XNL6</accession>
<feature type="domain" description="BACON" evidence="2">
    <location>
        <begin position="58"/>
        <end position="118"/>
    </location>
</feature>
<protein>
    <submittedName>
        <fullName evidence="3">BACON domain-containing protein</fullName>
    </submittedName>
</protein>
<evidence type="ECO:0000313" key="4">
    <source>
        <dbReference type="Proteomes" id="UP001155483"/>
    </source>
</evidence>
<dbReference type="CDD" id="cd14948">
    <property type="entry name" value="BACON"/>
    <property type="match status" value="1"/>
</dbReference>
<dbReference type="PROSITE" id="PS51257">
    <property type="entry name" value="PROKAR_LIPOPROTEIN"/>
    <property type="match status" value="1"/>
</dbReference>
<comment type="caution">
    <text evidence="3">The sequence shown here is derived from an EMBL/GenBank/DDBJ whole genome shotgun (WGS) entry which is preliminary data.</text>
</comment>
<dbReference type="SUPFAM" id="SSF50998">
    <property type="entry name" value="Quinoprotein alcohol dehydrogenase-like"/>
    <property type="match status" value="1"/>
</dbReference>
<keyword evidence="4" id="KW-1185">Reference proteome</keyword>
<dbReference type="InterPro" id="IPR013783">
    <property type="entry name" value="Ig-like_fold"/>
</dbReference>
<evidence type="ECO:0000256" key="1">
    <source>
        <dbReference type="SAM" id="SignalP"/>
    </source>
</evidence>
<keyword evidence="1" id="KW-0732">Signal</keyword>
<gene>
    <name evidence="3" type="ORF">OCK74_08100</name>
</gene>
<dbReference type="InterPro" id="IPR024361">
    <property type="entry name" value="BACON"/>
</dbReference>
<dbReference type="PANTHER" id="PTHR42754:SF1">
    <property type="entry name" value="LIPOPROTEIN"/>
    <property type="match status" value="1"/>
</dbReference>
<dbReference type="AlphaFoldDB" id="A0A9X2XNL6"/>
<dbReference type="Proteomes" id="UP001155483">
    <property type="component" value="Unassembled WGS sequence"/>
</dbReference>
<organism evidence="3 4">
    <name type="scientific">Paraflavisolibacter caeni</name>
    <dbReference type="NCBI Taxonomy" id="2982496"/>
    <lineage>
        <taxon>Bacteria</taxon>
        <taxon>Pseudomonadati</taxon>
        <taxon>Bacteroidota</taxon>
        <taxon>Chitinophagia</taxon>
        <taxon>Chitinophagales</taxon>
        <taxon>Chitinophagaceae</taxon>
        <taxon>Paraflavisolibacter</taxon>
    </lineage>
</organism>
<reference evidence="3" key="1">
    <citation type="submission" date="2022-09" db="EMBL/GenBank/DDBJ databases">
        <authorList>
            <person name="Yuan C."/>
            <person name="Ke Z."/>
        </authorList>
    </citation>
    <scope>NUCLEOTIDE SEQUENCE</scope>
    <source>
        <strain evidence="3">LB-8</strain>
    </source>
</reference>
<dbReference type="Pfam" id="PF13004">
    <property type="entry name" value="BACON"/>
    <property type="match status" value="1"/>
</dbReference>
<reference evidence="3" key="2">
    <citation type="submission" date="2023-04" db="EMBL/GenBank/DDBJ databases">
        <title>Paracnuella aquatica gen. nov., sp. nov., a member of the family Chitinophagaceae isolated from a hot spring.</title>
        <authorList>
            <person name="Wang C."/>
        </authorList>
    </citation>
    <scope>NUCLEOTIDE SEQUENCE</scope>
    <source>
        <strain evidence="3">LB-8</strain>
    </source>
</reference>
<feature type="signal peptide" evidence="1">
    <location>
        <begin position="1"/>
        <end position="22"/>
    </location>
</feature>
<dbReference type="PANTHER" id="PTHR42754">
    <property type="entry name" value="ENDOGLUCANASE"/>
    <property type="match status" value="1"/>
</dbReference>
<dbReference type="RefSeq" id="WP_279296515.1">
    <property type="nucleotide sequence ID" value="NZ_JAOTIF010000004.1"/>
</dbReference>
<dbReference type="Gene3D" id="2.60.40.10">
    <property type="entry name" value="Immunoglobulins"/>
    <property type="match status" value="1"/>
</dbReference>
<evidence type="ECO:0000313" key="3">
    <source>
        <dbReference type="EMBL" id="MCU7549073.1"/>
    </source>
</evidence>